<organism evidence="5">
    <name type="scientific">viral metagenome</name>
    <dbReference type="NCBI Taxonomy" id="1070528"/>
    <lineage>
        <taxon>unclassified sequences</taxon>
        <taxon>metagenomes</taxon>
        <taxon>organismal metagenomes</taxon>
    </lineage>
</organism>
<dbReference type="Pfam" id="PF00239">
    <property type="entry name" value="Resolvase"/>
    <property type="match status" value="1"/>
</dbReference>
<dbReference type="EMBL" id="MN739791">
    <property type="protein sequence ID" value="QHT26472.1"/>
    <property type="molecule type" value="Genomic_DNA"/>
</dbReference>
<dbReference type="InterPro" id="IPR006119">
    <property type="entry name" value="Resolv_N"/>
</dbReference>
<evidence type="ECO:0000313" key="5">
    <source>
        <dbReference type="EMBL" id="QHT26472.1"/>
    </source>
</evidence>
<dbReference type="Gene3D" id="3.40.50.1390">
    <property type="entry name" value="Resolvase, N-terminal catalytic domain"/>
    <property type="match status" value="1"/>
</dbReference>
<dbReference type="GO" id="GO:0015074">
    <property type="term" value="P:DNA integration"/>
    <property type="evidence" value="ECO:0007669"/>
    <property type="project" value="UniProtKB-KW"/>
</dbReference>
<evidence type="ECO:0000256" key="1">
    <source>
        <dbReference type="ARBA" id="ARBA00022908"/>
    </source>
</evidence>
<evidence type="ECO:0000256" key="2">
    <source>
        <dbReference type="ARBA" id="ARBA00023125"/>
    </source>
</evidence>
<dbReference type="SUPFAM" id="SSF53041">
    <property type="entry name" value="Resolvase-like"/>
    <property type="match status" value="1"/>
</dbReference>
<evidence type="ECO:0000259" key="4">
    <source>
        <dbReference type="PROSITE" id="PS51736"/>
    </source>
</evidence>
<proteinExistence type="predicted"/>
<dbReference type="AlphaFoldDB" id="A0A6C0ECK9"/>
<dbReference type="NCBIfam" id="NF033518">
    <property type="entry name" value="transpos_IS607"/>
    <property type="match status" value="1"/>
</dbReference>
<dbReference type="GO" id="GO:0003677">
    <property type="term" value="F:DNA binding"/>
    <property type="evidence" value="ECO:0007669"/>
    <property type="project" value="UniProtKB-KW"/>
</dbReference>
<keyword evidence="3" id="KW-0233">DNA recombination</keyword>
<reference evidence="5" key="1">
    <citation type="journal article" date="2020" name="Nature">
        <title>Giant virus diversity and host interactions through global metagenomics.</title>
        <authorList>
            <person name="Schulz F."/>
            <person name="Roux S."/>
            <person name="Paez-Espino D."/>
            <person name="Jungbluth S."/>
            <person name="Walsh D.A."/>
            <person name="Denef V.J."/>
            <person name="McMahon K.D."/>
            <person name="Konstantinidis K.T."/>
            <person name="Eloe-Fadrosh E.A."/>
            <person name="Kyrpides N.C."/>
            <person name="Woyke T."/>
        </authorList>
    </citation>
    <scope>NUCLEOTIDE SEQUENCE</scope>
    <source>
        <strain evidence="5">GVMAG-M-3300023179-27</strain>
    </source>
</reference>
<name>A0A6C0ECK9_9ZZZZ</name>
<dbReference type="GO" id="GO:0000150">
    <property type="term" value="F:DNA strand exchange activity"/>
    <property type="evidence" value="ECO:0007669"/>
    <property type="project" value="InterPro"/>
</dbReference>
<protein>
    <recommendedName>
        <fullName evidence="4">Resolvase/invertase-type recombinase catalytic domain-containing protein</fullName>
    </recommendedName>
</protein>
<keyword evidence="2" id="KW-0238">DNA-binding</keyword>
<dbReference type="Gene3D" id="1.10.287.2170">
    <property type="match status" value="1"/>
</dbReference>
<dbReference type="InterPro" id="IPR048046">
    <property type="entry name" value="Transpos_IS607"/>
</dbReference>
<dbReference type="PROSITE" id="PS51736">
    <property type="entry name" value="RECOMBINASES_3"/>
    <property type="match status" value="1"/>
</dbReference>
<dbReference type="PROSITE" id="PS00397">
    <property type="entry name" value="RECOMBINASES_1"/>
    <property type="match status" value="1"/>
</dbReference>
<dbReference type="PANTHER" id="PTHR36172">
    <property type="match status" value="1"/>
</dbReference>
<dbReference type="SMART" id="SM00857">
    <property type="entry name" value="Resolvase"/>
    <property type="match status" value="1"/>
</dbReference>
<dbReference type="InterPro" id="IPR051491">
    <property type="entry name" value="Recombinase/Transposase-rel"/>
</dbReference>
<dbReference type="InterPro" id="IPR006118">
    <property type="entry name" value="Recombinase_CS"/>
</dbReference>
<evidence type="ECO:0000256" key="3">
    <source>
        <dbReference type="ARBA" id="ARBA00023172"/>
    </source>
</evidence>
<accession>A0A6C0ECK9</accession>
<feature type="domain" description="Resolvase/invertase-type recombinase catalytic" evidence="4">
    <location>
        <begin position="57"/>
        <end position="198"/>
    </location>
</feature>
<keyword evidence="1" id="KW-0229">DNA integration</keyword>
<sequence>MEYVKRKEALKTLGICYKTLYKMAENKEIDTVKVGSNQLYNVNKYLREHKITKVGREKICYCRVSSKKQKEDLERQIEFMKKKYPNHTIIKDIGSGLNNKRSGLLEIMERAIKGEIEELVVAYKDRLSRFGFEMIEWLIEKYSNGKIIVINKTEEKTPTEEITKDIISIMNVYVAKINGLRKYKKEIKTTIDEHNEKD</sequence>
<dbReference type="InterPro" id="IPR036162">
    <property type="entry name" value="Resolvase-like_N_sf"/>
</dbReference>
<dbReference type="PANTHER" id="PTHR36172:SF1">
    <property type="entry name" value="RESOLVASE-RELATED"/>
    <property type="match status" value="1"/>
</dbReference>